<sequence>AGEFSGVVQCKVNSRRNTNANNRIKKAMIFWTVFGHFE</sequence>
<gene>
    <name evidence="1" type="ORF">MUK42_34322</name>
</gene>
<keyword evidence="2" id="KW-1185">Reference proteome</keyword>
<dbReference type="EMBL" id="CP097507">
    <property type="protein sequence ID" value="URE00731.1"/>
    <property type="molecule type" value="Genomic_DNA"/>
</dbReference>
<accession>A0A9E7FQW1</accession>
<name>A0A9E7FQW1_9LILI</name>
<dbReference type="AlphaFoldDB" id="A0A9E7FQW1"/>
<dbReference type="EMBL" id="CP097507">
    <property type="protein sequence ID" value="URE00730.1"/>
    <property type="molecule type" value="Genomic_DNA"/>
</dbReference>
<protein>
    <submittedName>
        <fullName evidence="1">Uncharacterized protein</fullName>
    </submittedName>
</protein>
<evidence type="ECO:0000313" key="1">
    <source>
        <dbReference type="EMBL" id="URE00730.1"/>
    </source>
</evidence>
<reference evidence="1" key="1">
    <citation type="submission" date="2022-05" db="EMBL/GenBank/DDBJ databases">
        <title>The Musa troglodytarum L. genome provides insights into the mechanism of non-climacteric behaviour and enrichment of carotenoids.</title>
        <authorList>
            <person name="Wang J."/>
        </authorList>
    </citation>
    <scope>NUCLEOTIDE SEQUENCE</scope>
    <source>
        <tissue evidence="1">Leaf</tissue>
    </source>
</reference>
<organism evidence="1 2">
    <name type="scientific">Musa troglodytarum</name>
    <name type="common">fe'i banana</name>
    <dbReference type="NCBI Taxonomy" id="320322"/>
    <lineage>
        <taxon>Eukaryota</taxon>
        <taxon>Viridiplantae</taxon>
        <taxon>Streptophyta</taxon>
        <taxon>Embryophyta</taxon>
        <taxon>Tracheophyta</taxon>
        <taxon>Spermatophyta</taxon>
        <taxon>Magnoliopsida</taxon>
        <taxon>Liliopsida</taxon>
        <taxon>Zingiberales</taxon>
        <taxon>Musaceae</taxon>
        <taxon>Musa</taxon>
    </lineage>
</organism>
<dbReference type="Proteomes" id="UP001055439">
    <property type="component" value="Chromosome 5"/>
</dbReference>
<feature type="non-terminal residue" evidence="1">
    <location>
        <position position="1"/>
    </location>
</feature>
<proteinExistence type="predicted"/>
<evidence type="ECO:0000313" key="2">
    <source>
        <dbReference type="Proteomes" id="UP001055439"/>
    </source>
</evidence>